<dbReference type="PANTHER" id="PTHR12697">
    <property type="entry name" value="PBS LYASE HEAT-LIKE PROTEIN"/>
    <property type="match status" value="1"/>
</dbReference>
<evidence type="ECO:0000313" key="2">
    <source>
        <dbReference type="Proteomes" id="UP000325849"/>
    </source>
</evidence>
<comment type="caution">
    <text evidence="1">The sequence shown here is derived from an EMBL/GenBank/DDBJ whole genome shotgun (WGS) entry which is preliminary data.</text>
</comment>
<sequence length="703" mass="75321">MINELDSVDWSSMSHAYGPADDVPVWLRDMTSGGPELRDKALSHFYSAAHHQGDVYPCTVASLPFLFHMAQDAATPDRASIIELLVSIGRESMDRDVDAVYISPDGTESTAHADSVALMRESTDLFVRYAADPEPSVRRAAIEGLGLFLDDGDRAVGILRGRLPAESGIVERLLVVRTMADLALRLPAAQAAAMAWLDTLADDPTLSPDIPLAALVHRARCAPQDMGSDAVPTAIALLRRLTAPPENVPGDEARRSDSAECACTTAAEPPPAQNVPPHVAAAFEDLERHNRIHAPTTSLLRTFHAVLDSRVPERTTLLTAQLRSPDPATRYDAIRMAQDLILAWRGEHRELVTALAQCLLPDDPYTAAAAAESLGTLAPVAEPAREALASYVAEHRAAHGPDVWATPKPLLRRAHQEAVLALARLGDPRALPGLLTALDGDVDAWRAVQVAGCMRPAAGELVPRLTGRLANVDFSQPWAGTGVGALVSALAEQGDPAAVPAITDAVTAAVRHEEWRIAASTLDALASFGVAAASALKVVRPLADAQDVDLRMAATAALWELEADPENVVPRLHDLLDTYRRHEAADVLGRIGPPAATVLPRLRQMLTANYEWTRVHAAAALWDIGGDAENPAVVQTLLGAWENNDATSNHVLACLNRMGHAAAPALPRIRTELTLTRRSGRFRSTANDEDLQDTCRAIVARLA</sequence>
<dbReference type="OrthoDB" id="292843at2"/>
<dbReference type="SUPFAM" id="SSF48371">
    <property type="entry name" value="ARM repeat"/>
    <property type="match status" value="1"/>
</dbReference>
<dbReference type="Gene3D" id="1.25.10.10">
    <property type="entry name" value="Leucine-rich Repeat Variant"/>
    <property type="match status" value="2"/>
</dbReference>
<dbReference type="InterPro" id="IPR016024">
    <property type="entry name" value="ARM-type_fold"/>
</dbReference>
<reference evidence="1 2" key="1">
    <citation type="submission" date="2019-07" db="EMBL/GenBank/DDBJ databases">
        <title>New species of Amycolatopsis and Streptomyces.</title>
        <authorList>
            <person name="Duangmal K."/>
            <person name="Teo W.F.A."/>
            <person name="Lipun K."/>
        </authorList>
    </citation>
    <scope>NUCLEOTIDE SEQUENCE [LARGE SCALE GENOMIC DNA]</scope>
    <source>
        <strain evidence="1 2">NBRC 109810</strain>
    </source>
</reference>
<dbReference type="PANTHER" id="PTHR12697:SF5">
    <property type="entry name" value="DEOXYHYPUSINE HYDROXYLASE"/>
    <property type="match status" value="1"/>
</dbReference>
<dbReference type="RefSeq" id="WP_152887535.1">
    <property type="nucleotide sequence ID" value="NZ_VJZD01000043.1"/>
</dbReference>
<dbReference type="EMBL" id="VJZD01000043">
    <property type="protein sequence ID" value="MPY32270.1"/>
    <property type="molecule type" value="Genomic_DNA"/>
</dbReference>
<keyword evidence="2" id="KW-1185">Reference proteome</keyword>
<dbReference type="AlphaFoldDB" id="A0A5N8VAI5"/>
<protein>
    <submittedName>
        <fullName evidence="1">HEAT repeat domain-containing protein</fullName>
    </submittedName>
</protein>
<dbReference type="Proteomes" id="UP000325849">
    <property type="component" value="Unassembled WGS sequence"/>
</dbReference>
<name>A0A5N8VAI5_9ACTN</name>
<dbReference type="SMART" id="SM00567">
    <property type="entry name" value="EZ_HEAT"/>
    <property type="match status" value="4"/>
</dbReference>
<organism evidence="1 2">
    <name type="scientific">Streptomyces adustus</name>
    <dbReference type="NCBI Taxonomy" id="1609272"/>
    <lineage>
        <taxon>Bacteria</taxon>
        <taxon>Bacillati</taxon>
        <taxon>Actinomycetota</taxon>
        <taxon>Actinomycetes</taxon>
        <taxon>Kitasatosporales</taxon>
        <taxon>Streptomycetaceae</taxon>
        <taxon>Streptomyces</taxon>
    </lineage>
</organism>
<evidence type="ECO:0000313" key="1">
    <source>
        <dbReference type="EMBL" id="MPY32270.1"/>
    </source>
</evidence>
<proteinExistence type="predicted"/>
<dbReference type="GO" id="GO:0016491">
    <property type="term" value="F:oxidoreductase activity"/>
    <property type="evidence" value="ECO:0007669"/>
    <property type="project" value="TreeGrafter"/>
</dbReference>
<dbReference type="InterPro" id="IPR011989">
    <property type="entry name" value="ARM-like"/>
</dbReference>
<gene>
    <name evidence="1" type="ORF">FNH09_13590</name>
</gene>
<dbReference type="InterPro" id="IPR004155">
    <property type="entry name" value="PBS_lyase_HEAT"/>
</dbReference>
<accession>A0A5N8VAI5</accession>